<keyword evidence="2" id="KW-0175">Coiled coil</keyword>
<dbReference type="SUPFAM" id="SSF46955">
    <property type="entry name" value="Putative DNA-binding domain"/>
    <property type="match status" value="1"/>
</dbReference>
<dbReference type="Proteomes" id="UP001501169">
    <property type="component" value="Unassembled WGS sequence"/>
</dbReference>
<dbReference type="EMBL" id="BAAAEO010000002">
    <property type="protein sequence ID" value="GAA0548721.1"/>
    <property type="molecule type" value="Genomic_DNA"/>
</dbReference>
<dbReference type="Gene3D" id="1.10.1660.10">
    <property type="match status" value="1"/>
</dbReference>
<evidence type="ECO:0000256" key="2">
    <source>
        <dbReference type="SAM" id="Coils"/>
    </source>
</evidence>
<feature type="coiled-coil region" evidence="2">
    <location>
        <begin position="84"/>
        <end position="111"/>
    </location>
</feature>
<gene>
    <name evidence="4" type="primary">cadR_1</name>
    <name evidence="4" type="ORF">GCM10009098_15400</name>
</gene>
<reference evidence="4 5" key="1">
    <citation type="journal article" date="2019" name="Int. J. Syst. Evol. Microbiol.">
        <title>The Global Catalogue of Microorganisms (GCM) 10K type strain sequencing project: providing services to taxonomists for standard genome sequencing and annotation.</title>
        <authorList>
            <consortium name="The Broad Institute Genomics Platform"/>
            <consortium name="The Broad Institute Genome Sequencing Center for Infectious Disease"/>
            <person name="Wu L."/>
            <person name="Ma J."/>
        </authorList>
    </citation>
    <scope>NUCLEOTIDE SEQUENCE [LARGE SCALE GENOMIC DNA]</scope>
    <source>
        <strain evidence="4 5">JCM 14331</strain>
    </source>
</reference>
<dbReference type="Pfam" id="PF13411">
    <property type="entry name" value="MerR_1"/>
    <property type="match status" value="1"/>
</dbReference>
<name>A0ABN1DPB1_9GAMM</name>
<evidence type="ECO:0000313" key="4">
    <source>
        <dbReference type="EMBL" id="GAA0548721.1"/>
    </source>
</evidence>
<dbReference type="PROSITE" id="PS50937">
    <property type="entry name" value="HTH_MERR_2"/>
    <property type="match status" value="1"/>
</dbReference>
<accession>A0ABN1DPB1</accession>
<organism evidence="4 5">
    <name type="scientific">Rheinheimera aquimaris</name>
    <dbReference type="NCBI Taxonomy" id="412437"/>
    <lineage>
        <taxon>Bacteria</taxon>
        <taxon>Pseudomonadati</taxon>
        <taxon>Pseudomonadota</taxon>
        <taxon>Gammaproteobacteria</taxon>
        <taxon>Chromatiales</taxon>
        <taxon>Chromatiaceae</taxon>
        <taxon>Rheinheimera</taxon>
    </lineage>
</organism>
<dbReference type="PRINTS" id="PR00040">
    <property type="entry name" value="HTHMERR"/>
</dbReference>
<dbReference type="RefSeq" id="WP_226766478.1">
    <property type="nucleotide sequence ID" value="NZ_BAAAEO010000002.1"/>
</dbReference>
<keyword evidence="5" id="KW-1185">Reference proteome</keyword>
<dbReference type="SMART" id="SM00422">
    <property type="entry name" value="HTH_MERR"/>
    <property type="match status" value="1"/>
</dbReference>
<keyword evidence="1" id="KW-0238">DNA-binding</keyword>
<dbReference type="InterPro" id="IPR009061">
    <property type="entry name" value="DNA-bd_dom_put_sf"/>
</dbReference>
<protein>
    <submittedName>
        <fullName evidence="4">Cd(II)/Pb(II)-responsive transcriptional regulator</fullName>
    </submittedName>
</protein>
<dbReference type="InterPro" id="IPR000551">
    <property type="entry name" value="MerR-type_HTH_dom"/>
</dbReference>
<dbReference type="InterPro" id="IPR047057">
    <property type="entry name" value="MerR_fam"/>
</dbReference>
<evidence type="ECO:0000259" key="3">
    <source>
        <dbReference type="PROSITE" id="PS50937"/>
    </source>
</evidence>
<dbReference type="PANTHER" id="PTHR30204">
    <property type="entry name" value="REDOX-CYCLING DRUG-SENSING TRANSCRIPTIONAL ACTIVATOR SOXR"/>
    <property type="match status" value="1"/>
</dbReference>
<feature type="domain" description="HTH merR-type" evidence="3">
    <location>
        <begin position="1"/>
        <end position="69"/>
    </location>
</feature>
<comment type="caution">
    <text evidence="4">The sequence shown here is derived from an EMBL/GenBank/DDBJ whole genome shotgun (WGS) entry which is preliminary data.</text>
</comment>
<evidence type="ECO:0000256" key="1">
    <source>
        <dbReference type="ARBA" id="ARBA00023125"/>
    </source>
</evidence>
<dbReference type="PANTHER" id="PTHR30204:SF92">
    <property type="entry name" value="HTH-TYPE TRANSCRIPTIONAL REGULATOR ZNTR"/>
    <property type="match status" value="1"/>
</dbReference>
<proteinExistence type="predicted"/>
<evidence type="ECO:0000313" key="5">
    <source>
        <dbReference type="Proteomes" id="UP001501169"/>
    </source>
</evidence>
<sequence>MKISELATKTRVPAKTIRYYETAGLLNTPLREANGYRCYSTDDIDTLIFIRRCRELNIPIDEIKQLVAVQRKPEASCDTVDNIIAEQLARVRQTQQELAQLEQALAMLATSCSHKQVQNCAILQSLKAD</sequence>